<dbReference type="PANTHER" id="PTHR43736">
    <property type="entry name" value="ADP-RIBOSE PYROPHOSPHATASE"/>
    <property type="match status" value="1"/>
</dbReference>
<evidence type="ECO:0000313" key="3">
    <source>
        <dbReference type="EMBL" id="GGZ50075.1"/>
    </source>
</evidence>
<dbReference type="GeneID" id="94368612"/>
<evidence type="ECO:0000259" key="2">
    <source>
        <dbReference type="PROSITE" id="PS51462"/>
    </source>
</evidence>
<name>A0ABQ3BL18_9FLAO</name>
<dbReference type="Proteomes" id="UP000615593">
    <property type="component" value="Unassembled WGS sequence"/>
</dbReference>
<dbReference type="PROSITE" id="PS00893">
    <property type="entry name" value="NUDIX_BOX"/>
    <property type="match status" value="1"/>
</dbReference>
<dbReference type="EMBL" id="BMWY01000002">
    <property type="protein sequence ID" value="GGZ50075.1"/>
    <property type="molecule type" value="Genomic_DNA"/>
</dbReference>
<evidence type="ECO:0000313" key="4">
    <source>
        <dbReference type="Proteomes" id="UP000615593"/>
    </source>
</evidence>
<comment type="caution">
    <text evidence="3">The sequence shown here is derived from an EMBL/GenBank/DDBJ whole genome shotgun (WGS) entry which is preliminary data.</text>
</comment>
<dbReference type="CDD" id="cd18873">
    <property type="entry name" value="NUDIX_NadM_like"/>
    <property type="match status" value="1"/>
</dbReference>
<dbReference type="InterPro" id="IPR015797">
    <property type="entry name" value="NUDIX_hydrolase-like_dom_sf"/>
</dbReference>
<dbReference type="PANTHER" id="PTHR43736:SF1">
    <property type="entry name" value="DIHYDRONEOPTERIN TRIPHOSPHATE DIPHOSPHATASE"/>
    <property type="match status" value="1"/>
</dbReference>
<feature type="domain" description="Nudix hydrolase" evidence="2">
    <location>
        <begin position="4"/>
        <end position="137"/>
    </location>
</feature>
<sequence length="140" mass="16215">MKQDLAITVDAVVFAEENEHLYLLVIKRKNDPFQGKWALPGGFLEEDELLHTGCLRELEEETGLQLKEMQQVGIYDEIDRDPRGRTLSIAFTTKLQQRKEIKGSDDAEEAQWILLDNLKELAFDHHKIINDALEKLQITR</sequence>
<proteinExistence type="predicted"/>
<dbReference type="InterPro" id="IPR020084">
    <property type="entry name" value="NUDIX_hydrolase_CS"/>
</dbReference>
<dbReference type="GO" id="GO:0016787">
    <property type="term" value="F:hydrolase activity"/>
    <property type="evidence" value="ECO:0007669"/>
    <property type="project" value="UniProtKB-KW"/>
</dbReference>
<keyword evidence="4" id="KW-1185">Reference proteome</keyword>
<dbReference type="SUPFAM" id="SSF55811">
    <property type="entry name" value="Nudix"/>
    <property type="match status" value="1"/>
</dbReference>
<dbReference type="InterPro" id="IPR000086">
    <property type="entry name" value="NUDIX_hydrolase_dom"/>
</dbReference>
<organism evidence="3 4">
    <name type="scientific">Mesonia mobilis</name>
    <dbReference type="NCBI Taxonomy" id="369791"/>
    <lineage>
        <taxon>Bacteria</taxon>
        <taxon>Pseudomonadati</taxon>
        <taxon>Bacteroidota</taxon>
        <taxon>Flavobacteriia</taxon>
        <taxon>Flavobacteriales</taxon>
        <taxon>Flavobacteriaceae</taxon>
        <taxon>Mesonia</taxon>
    </lineage>
</organism>
<evidence type="ECO:0000256" key="1">
    <source>
        <dbReference type="ARBA" id="ARBA00022801"/>
    </source>
</evidence>
<protein>
    <submittedName>
        <fullName evidence="3">NUDIX hydrolase</fullName>
    </submittedName>
</protein>
<accession>A0ABQ3BL18</accession>
<dbReference type="Pfam" id="PF00293">
    <property type="entry name" value="NUDIX"/>
    <property type="match status" value="1"/>
</dbReference>
<keyword evidence="1 3" id="KW-0378">Hydrolase</keyword>
<reference evidence="4" key="1">
    <citation type="journal article" date="2019" name="Int. J. Syst. Evol. Microbiol.">
        <title>The Global Catalogue of Microorganisms (GCM) 10K type strain sequencing project: providing services to taxonomists for standard genome sequencing and annotation.</title>
        <authorList>
            <consortium name="The Broad Institute Genomics Platform"/>
            <consortium name="The Broad Institute Genome Sequencing Center for Infectious Disease"/>
            <person name="Wu L."/>
            <person name="Ma J."/>
        </authorList>
    </citation>
    <scope>NUCLEOTIDE SEQUENCE [LARGE SCALE GENOMIC DNA]</scope>
    <source>
        <strain evidence="4">KCTC 12708</strain>
    </source>
</reference>
<gene>
    <name evidence="3" type="ORF">GCM10008088_09460</name>
</gene>
<dbReference type="PROSITE" id="PS51462">
    <property type="entry name" value="NUDIX"/>
    <property type="match status" value="1"/>
</dbReference>
<dbReference type="Gene3D" id="3.90.79.10">
    <property type="entry name" value="Nucleoside Triphosphate Pyrophosphohydrolase"/>
    <property type="match status" value="1"/>
</dbReference>
<dbReference type="RefSeq" id="WP_027883873.1">
    <property type="nucleotide sequence ID" value="NZ_BMWY01000002.1"/>
</dbReference>